<feature type="transmembrane region" description="Helical" evidence="5">
    <location>
        <begin position="98"/>
        <end position="122"/>
    </location>
</feature>
<dbReference type="GO" id="GO:0016020">
    <property type="term" value="C:membrane"/>
    <property type="evidence" value="ECO:0007669"/>
    <property type="project" value="UniProtKB-SubCell"/>
</dbReference>
<evidence type="ECO:0000256" key="4">
    <source>
        <dbReference type="ARBA" id="ARBA00023136"/>
    </source>
</evidence>
<dbReference type="RefSeq" id="XP_067068503.1">
    <property type="nucleotide sequence ID" value="XM_067213067.1"/>
</dbReference>
<dbReference type="GeneID" id="92367023"/>
<keyword evidence="7" id="KW-1185">Reference proteome</keyword>
<dbReference type="PANTHER" id="PTHR23291:SF47">
    <property type="entry name" value="TRANSMEMBRANE BAX INHIBITOR MOTIF CONTAINING 7"/>
    <property type="match status" value="1"/>
</dbReference>
<comment type="subcellular location">
    <subcellularLocation>
        <location evidence="1">Membrane</location>
        <topology evidence="1">Multi-pass membrane protein</topology>
    </subcellularLocation>
</comment>
<dbReference type="Pfam" id="PF01027">
    <property type="entry name" value="Bax1-I"/>
    <property type="match status" value="1"/>
</dbReference>
<keyword evidence="3 5" id="KW-1133">Transmembrane helix</keyword>
<dbReference type="AlphaFoldDB" id="A0A1J4MQX8"/>
<protein>
    <submittedName>
        <fullName evidence="6">Uncharacterized protein</fullName>
    </submittedName>
</protein>
<feature type="transmembrane region" description="Helical" evidence="5">
    <location>
        <begin position="61"/>
        <end position="86"/>
    </location>
</feature>
<comment type="caution">
    <text evidence="6">The sequence shown here is derived from an EMBL/GenBank/DDBJ whole genome shotgun (WGS) entry which is preliminary data.</text>
</comment>
<keyword evidence="4 5" id="KW-0472">Membrane</keyword>
<evidence type="ECO:0000313" key="6">
    <source>
        <dbReference type="EMBL" id="OII76657.1"/>
    </source>
</evidence>
<proteinExistence type="inferred from homology"/>
<evidence type="ECO:0000256" key="1">
    <source>
        <dbReference type="ARBA" id="ARBA00004141"/>
    </source>
</evidence>
<accession>A0A1J4MQX8</accession>
<reference evidence="6 7" key="1">
    <citation type="submission" date="2016-10" db="EMBL/GenBank/DDBJ databases">
        <title>Reductive evolution of mitochondrial metabolism and differential evolution of invasion-related proteins in Cryptosporidium.</title>
        <authorList>
            <person name="Liu S."/>
            <person name="Roellig D.M."/>
            <person name="Guo Y."/>
            <person name="Li N."/>
            <person name="Frace M.A."/>
            <person name="Tang K."/>
            <person name="Zhang L."/>
            <person name="Feng Y."/>
            <person name="Xiao L."/>
        </authorList>
    </citation>
    <scope>NUCLEOTIDE SEQUENCE [LARGE SCALE GENOMIC DNA]</scope>
    <source>
        <strain evidence="6">30847</strain>
    </source>
</reference>
<dbReference type="VEuPathDB" id="CryptoDB:cand_028390"/>
<evidence type="ECO:0000256" key="5">
    <source>
        <dbReference type="RuleBase" id="RU004379"/>
    </source>
</evidence>
<comment type="similarity">
    <text evidence="5">Belongs to the BI1 family.</text>
</comment>
<feature type="transmembrane region" description="Helical" evidence="5">
    <location>
        <begin position="219"/>
        <end position="242"/>
    </location>
</feature>
<keyword evidence="2 5" id="KW-0812">Transmembrane</keyword>
<gene>
    <name evidence="6" type="ORF">cand_028390</name>
</gene>
<dbReference type="PANTHER" id="PTHR23291">
    <property type="entry name" value="BAX INHIBITOR-RELATED"/>
    <property type="match status" value="1"/>
</dbReference>
<sequence>MLTLHNKVDDATYDLEDQYDEAFTKQMRMGFIRRVYGLLSIQFILTCLITTIMFTKGVREYIIYNYTTTIWVTFISSLLSLVIILICRFSNTNYMQQYPINLVILFTITFLESLPVGCLCVIIPGRSILIALIATTVAVIGMTIYALQTKYDYTSYTSLLLYGSIGLVVASIISLFIPYSKLFEIFVGSFGAMFYAFVLLMITQSIIGKHENIIYEDDYVGAALLLHLTILDMFIYILKIVVNITDIQR</sequence>
<feature type="transmembrane region" description="Helical" evidence="5">
    <location>
        <begin position="185"/>
        <end position="207"/>
    </location>
</feature>
<evidence type="ECO:0000256" key="2">
    <source>
        <dbReference type="ARBA" id="ARBA00022692"/>
    </source>
</evidence>
<dbReference type="Proteomes" id="UP000186804">
    <property type="component" value="Unassembled WGS sequence"/>
</dbReference>
<feature type="transmembrane region" description="Helical" evidence="5">
    <location>
        <begin position="159"/>
        <end position="179"/>
    </location>
</feature>
<dbReference type="EMBL" id="LRBS01000054">
    <property type="protein sequence ID" value="OII76657.1"/>
    <property type="molecule type" value="Genomic_DNA"/>
</dbReference>
<dbReference type="OrthoDB" id="7933078at2759"/>
<feature type="transmembrane region" description="Helical" evidence="5">
    <location>
        <begin position="128"/>
        <end position="147"/>
    </location>
</feature>
<evidence type="ECO:0000313" key="7">
    <source>
        <dbReference type="Proteomes" id="UP000186804"/>
    </source>
</evidence>
<organism evidence="6 7">
    <name type="scientific">Cryptosporidium andersoni</name>
    <dbReference type="NCBI Taxonomy" id="117008"/>
    <lineage>
        <taxon>Eukaryota</taxon>
        <taxon>Sar</taxon>
        <taxon>Alveolata</taxon>
        <taxon>Apicomplexa</taxon>
        <taxon>Conoidasida</taxon>
        <taxon>Coccidia</taxon>
        <taxon>Eucoccidiorida</taxon>
        <taxon>Eimeriorina</taxon>
        <taxon>Cryptosporidiidae</taxon>
        <taxon>Cryptosporidium</taxon>
    </lineage>
</organism>
<name>A0A1J4MQX8_9CRYT</name>
<feature type="transmembrane region" description="Helical" evidence="5">
    <location>
        <begin position="35"/>
        <end position="55"/>
    </location>
</feature>
<evidence type="ECO:0000256" key="3">
    <source>
        <dbReference type="ARBA" id="ARBA00022989"/>
    </source>
</evidence>
<dbReference type="InterPro" id="IPR006214">
    <property type="entry name" value="Bax_inhibitor_1-related"/>
</dbReference>